<accession>A0A8T2T661</accession>
<dbReference type="AlphaFoldDB" id="A0A8T2T661"/>
<dbReference type="Proteomes" id="UP000825935">
    <property type="component" value="Chromosome 16"/>
</dbReference>
<feature type="compositionally biased region" description="Polar residues" evidence="1">
    <location>
        <begin position="418"/>
        <end position="442"/>
    </location>
</feature>
<feature type="compositionally biased region" description="Polar residues" evidence="1">
    <location>
        <begin position="526"/>
        <end position="535"/>
    </location>
</feature>
<reference evidence="2" key="1">
    <citation type="submission" date="2021-08" db="EMBL/GenBank/DDBJ databases">
        <title>WGS assembly of Ceratopteris richardii.</title>
        <authorList>
            <person name="Marchant D.B."/>
            <person name="Chen G."/>
            <person name="Jenkins J."/>
            <person name="Shu S."/>
            <person name="Leebens-Mack J."/>
            <person name="Grimwood J."/>
            <person name="Schmutz J."/>
            <person name="Soltis P."/>
            <person name="Soltis D."/>
            <person name="Chen Z.-H."/>
        </authorList>
    </citation>
    <scope>NUCLEOTIDE SEQUENCE</scope>
    <source>
        <strain evidence="2">Whitten #5841</strain>
        <tissue evidence="2">Leaf</tissue>
    </source>
</reference>
<organism evidence="2 3">
    <name type="scientific">Ceratopteris richardii</name>
    <name type="common">Triangle waterfern</name>
    <dbReference type="NCBI Taxonomy" id="49495"/>
    <lineage>
        <taxon>Eukaryota</taxon>
        <taxon>Viridiplantae</taxon>
        <taxon>Streptophyta</taxon>
        <taxon>Embryophyta</taxon>
        <taxon>Tracheophyta</taxon>
        <taxon>Polypodiopsida</taxon>
        <taxon>Polypodiidae</taxon>
        <taxon>Polypodiales</taxon>
        <taxon>Pteridineae</taxon>
        <taxon>Pteridaceae</taxon>
        <taxon>Parkerioideae</taxon>
        <taxon>Ceratopteris</taxon>
    </lineage>
</organism>
<feature type="region of interest" description="Disordered" evidence="1">
    <location>
        <begin position="418"/>
        <end position="472"/>
    </location>
</feature>
<evidence type="ECO:0000313" key="2">
    <source>
        <dbReference type="EMBL" id="KAH7388579.1"/>
    </source>
</evidence>
<feature type="region of interest" description="Disordered" evidence="1">
    <location>
        <begin position="70"/>
        <end position="103"/>
    </location>
</feature>
<dbReference type="EMBL" id="CM035421">
    <property type="protein sequence ID" value="KAH7388579.1"/>
    <property type="molecule type" value="Genomic_DNA"/>
</dbReference>
<proteinExistence type="predicted"/>
<name>A0A8T2T661_CERRI</name>
<feature type="region of interest" description="Disordered" evidence="1">
    <location>
        <begin position="522"/>
        <end position="570"/>
    </location>
</feature>
<evidence type="ECO:0000256" key="1">
    <source>
        <dbReference type="SAM" id="MobiDB-lite"/>
    </source>
</evidence>
<gene>
    <name evidence="2" type="ORF">KP509_16G082600</name>
</gene>
<sequence>METQLQYPTLGHGQEPGISNDISSACHSQIAGGKEGAKKPSTGKTFLSNVKGSAKVIKNKLKKVTDLNRHESAHGNGQQYPDHANDGRNSSEEMTSSGYDEDDICMDENPMGTEVKYQQLRSIGVLEGQGDDMESEVHGGIAASTLAATREPIQMKSADDNTPISTYKAAGPVSTLQATPTEYHYHKASNHHQMTEGLQDAAEHTKRTSLGSMLQMSNCEAHEDRNPKQGICYYQSLSEAATSSPSNYSTSLSHKGPASCTLSDINVPYPHDIAIPNPEFGSPKSPASSKIAVRSDDLPTDMKRDACLALDDDSGHPGVLDAPVPEHSPMFFREEQSVERHIPNGITSIQVESLADGDKSETRRDVGQKCNEVTCIASTELANNVITSDSLCGTNEGPVFERERDMGDAHLENAASKSVATNASKDGENSNVWISGSAGDTSSKCKMEQTEYEDKDAGSWMNSTTESDGDCYDPNSLESPEFQEAFALQRRNAEEDVASGGLASAALEKDTVVGKMGFMGDDISHQTDSASTETNIDGPVGEEGQDAGAADNLEDNSVESQAEVRIKMKM</sequence>
<evidence type="ECO:0000313" key="3">
    <source>
        <dbReference type="Proteomes" id="UP000825935"/>
    </source>
</evidence>
<comment type="caution">
    <text evidence="2">The sequence shown here is derived from an EMBL/GenBank/DDBJ whole genome shotgun (WGS) entry which is preliminary data.</text>
</comment>
<keyword evidence="3" id="KW-1185">Reference proteome</keyword>
<protein>
    <submittedName>
        <fullName evidence="2">Uncharacterized protein</fullName>
    </submittedName>
</protein>